<dbReference type="EMBL" id="AWSO01000412">
    <property type="protein sequence ID" value="ESK90740.1"/>
    <property type="molecule type" value="Genomic_DNA"/>
</dbReference>
<dbReference type="SUPFAM" id="SSF51735">
    <property type="entry name" value="NAD(P)-binding Rossmann-fold domains"/>
    <property type="match status" value="1"/>
</dbReference>
<comment type="caution">
    <text evidence="2">The sequence shown here is derived from an EMBL/GenBank/DDBJ whole genome shotgun (WGS) entry which is preliminary data.</text>
</comment>
<dbReference type="HOGENOM" id="CLU_007383_12_2_1"/>
<dbReference type="AlphaFoldDB" id="V2XE28"/>
<dbReference type="STRING" id="1381753.V2XE28"/>
<dbReference type="OrthoDB" id="2130169at2759"/>
<reference evidence="2 3" key="1">
    <citation type="journal article" date="2014" name="BMC Genomics">
        <title>Genome and secretome analysis of the hemibiotrophic fungal pathogen, Moniliophthora roreri, which causes frosty pod rot disease of cacao: mechanisms of the biotrophic and necrotrophic phases.</title>
        <authorList>
            <person name="Meinhardt L.W."/>
            <person name="Costa G.G.L."/>
            <person name="Thomazella D.P.T."/>
            <person name="Teixeira P.J.P.L."/>
            <person name="Carazzolle M.F."/>
            <person name="Schuster S.C."/>
            <person name="Carlson J.E."/>
            <person name="Guiltinan M.J."/>
            <person name="Mieczkowski P."/>
            <person name="Farmer A."/>
            <person name="Ramaraj T."/>
            <person name="Crozier J."/>
            <person name="Davis R.E."/>
            <person name="Shao J."/>
            <person name="Melnick R.L."/>
            <person name="Pereira G.A.G."/>
            <person name="Bailey B.A."/>
        </authorList>
    </citation>
    <scope>NUCLEOTIDE SEQUENCE [LARGE SCALE GENOMIC DNA]</scope>
    <source>
        <strain evidence="2 3">MCA 2997</strain>
    </source>
</reference>
<dbReference type="PANTHER" id="PTHR48079:SF6">
    <property type="entry name" value="NAD(P)-BINDING DOMAIN-CONTAINING PROTEIN-RELATED"/>
    <property type="match status" value="1"/>
</dbReference>
<evidence type="ECO:0000313" key="2">
    <source>
        <dbReference type="EMBL" id="ESK90740.1"/>
    </source>
</evidence>
<dbReference type="InterPro" id="IPR036291">
    <property type="entry name" value="NAD(P)-bd_dom_sf"/>
</dbReference>
<name>V2XE28_MONRO</name>
<dbReference type="GO" id="GO:0004029">
    <property type="term" value="F:aldehyde dehydrogenase (NAD+) activity"/>
    <property type="evidence" value="ECO:0007669"/>
    <property type="project" value="TreeGrafter"/>
</dbReference>
<dbReference type="Gene3D" id="3.40.50.720">
    <property type="entry name" value="NAD(P)-binding Rossmann-like Domain"/>
    <property type="match status" value="1"/>
</dbReference>
<dbReference type="Proteomes" id="UP000017559">
    <property type="component" value="Unassembled WGS sequence"/>
</dbReference>
<dbReference type="InterPro" id="IPR001509">
    <property type="entry name" value="Epimerase_deHydtase"/>
</dbReference>
<protein>
    <submittedName>
        <fullName evidence="2">Nucleoside-diphosphate-sugar epimerase</fullName>
    </submittedName>
</protein>
<dbReference type="InterPro" id="IPR051783">
    <property type="entry name" value="NAD(P)-dependent_oxidoreduct"/>
</dbReference>
<evidence type="ECO:0000259" key="1">
    <source>
        <dbReference type="Pfam" id="PF01370"/>
    </source>
</evidence>
<keyword evidence="3" id="KW-1185">Reference proteome</keyword>
<evidence type="ECO:0000313" key="3">
    <source>
        <dbReference type="Proteomes" id="UP000017559"/>
    </source>
</evidence>
<proteinExistence type="predicted"/>
<sequence length="350" mass="37706">MSPTAELHVFMLGATGYLGSQFLVELSRAEKVQTFRIIALVRNLTPEKEAKLKGIYRNLHAIEGDLDSGGIIQEQVSKADIVINCASSDHWPCVRATLAGLEERSAQNPGNPPLYIHVSGLGILSDNSRGGPAKRDEYTDIGFTLEQCPSGNEHLHCDIPISQAGTRKENPIRTIILYPGWIHGLGEGVQEITAAIKIVLNVAKSAGHAGTWGEGHNKISNIHVKDVANAIVVLLEAALQGNAGAVGAGAHELYFATGQEKVITCGELMGKMGDILYRNGIVKSPDSKPYPDEALAPLGNAGWSMFGGNLLARSEKLLRLGWEPTETKKIPLLETLAEEVELAAQEIWKE</sequence>
<dbReference type="Pfam" id="PF01370">
    <property type="entry name" value="Epimerase"/>
    <property type="match status" value="1"/>
</dbReference>
<dbReference type="KEGG" id="mrr:Moror_4098"/>
<dbReference type="GO" id="GO:0005737">
    <property type="term" value="C:cytoplasm"/>
    <property type="evidence" value="ECO:0007669"/>
    <property type="project" value="TreeGrafter"/>
</dbReference>
<accession>V2XE28</accession>
<dbReference type="PANTHER" id="PTHR48079">
    <property type="entry name" value="PROTEIN YEEZ"/>
    <property type="match status" value="1"/>
</dbReference>
<feature type="domain" description="NAD-dependent epimerase/dehydratase" evidence="1">
    <location>
        <begin position="9"/>
        <end position="91"/>
    </location>
</feature>
<organism evidence="2 3">
    <name type="scientific">Moniliophthora roreri (strain MCA 2997)</name>
    <name type="common">Cocoa frosty pod rot fungus</name>
    <name type="synonym">Crinipellis roreri</name>
    <dbReference type="NCBI Taxonomy" id="1381753"/>
    <lineage>
        <taxon>Eukaryota</taxon>
        <taxon>Fungi</taxon>
        <taxon>Dikarya</taxon>
        <taxon>Basidiomycota</taxon>
        <taxon>Agaricomycotina</taxon>
        <taxon>Agaricomycetes</taxon>
        <taxon>Agaricomycetidae</taxon>
        <taxon>Agaricales</taxon>
        <taxon>Marasmiineae</taxon>
        <taxon>Marasmiaceae</taxon>
        <taxon>Moniliophthora</taxon>
    </lineage>
</organism>
<gene>
    <name evidence="2" type="ORF">Moror_4098</name>
</gene>